<organism evidence="1 2">
    <name type="scientific">Campylobacter concisus</name>
    <dbReference type="NCBI Taxonomy" id="199"/>
    <lineage>
        <taxon>Bacteria</taxon>
        <taxon>Pseudomonadati</taxon>
        <taxon>Campylobacterota</taxon>
        <taxon>Epsilonproteobacteria</taxon>
        <taxon>Campylobacterales</taxon>
        <taxon>Campylobacteraceae</taxon>
        <taxon>Campylobacter</taxon>
    </lineage>
</organism>
<sequence length="47" mass="5576">MKFIHSALNIKRAKCITLVAYAFALNFLSMKIYKSDKHDKYTHNRLM</sequence>
<protein>
    <submittedName>
        <fullName evidence="1">Uncharacterized protein</fullName>
    </submittedName>
</protein>
<gene>
    <name evidence="1" type="ORF">CVT17_01000</name>
</gene>
<evidence type="ECO:0000313" key="1">
    <source>
        <dbReference type="EMBL" id="QPH85644.1"/>
    </source>
</evidence>
<dbReference type="Proteomes" id="UP000594513">
    <property type="component" value="Chromosome"/>
</dbReference>
<dbReference type="RefSeq" id="WP_159070443.1">
    <property type="nucleotide sequence ID" value="NZ_CABPVF010000008.1"/>
</dbReference>
<evidence type="ECO:0000313" key="2">
    <source>
        <dbReference type="Proteomes" id="UP000594513"/>
    </source>
</evidence>
<dbReference type="EMBL" id="CP049272">
    <property type="protein sequence ID" value="QPH85644.1"/>
    <property type="molecule type" value="Genomic_DNA"/>
</dbReference>
<accession>A0AAE7TNE4</accession>
<name>A0AAE7TNE4_9BACT</name>
<reference evidence="1 2" key="1">
    <citation type="journal article" date="2018" name="Emerg. Microbes Infect.">
        <title>Genomic analysis of oral Campylobacter concisus strains identified a potential bacterial molecular marker associated with active Crohn's disease.</title>
        <authorList>
            <person name="Liu F."/>
            <person name="Ma R."/>
            <person name="Tay C.Y.A."/>
            <person name="Octavia S."/>
            <person name="Lan R."/>
            <person name="Chung H.K.L."/>
            <person name="Riordan S.M."/>
            <person name="Grimm M.C."/>
            <person name="Leong R.W."/>
            <person name="Tanaka M.M."/>
            <person name="Connor S."/>
            <person name="Zhang L."/>
        </authorList>
    </citation>
    <scope>NUCLEOTIDE SEQUENCE [LARGE SCALE GENOMIC DNA]</scope>
    <source>
        <strain evidence="1 2">P27CDO-S2</strain>
    </source>
</reference>
<dbReference type="AlphaFoldDB" id="A0AAE7TNE4"/>
<proteinExistence type="predicted"/>